<evidence type="ECO:0000256" key="2">
    <source>
        <dbReference type="SAM" id="MobiDB-lite"/>
    </source>
</evidence>
<dbReference type="Proteomes" id="UP000250266">
    <property type="component" value="Unassembled WGS sequence"/>
</dbReference>
<dbReference type="PANTHER" id="PTHR45964:SF5">
    <property type="entry name" value="WSCD FAMILY MEMBER CG9164"/>
    <property type="match status" value="1"/>
</dbReference>
<keyword evidence="1" id="KW-0677">Repeat</keyword>
<dbReference type="InterPro" id="IPR002889">
    <property type="entry name" value="WSC_carb-bd"/>
</dbReference>
<sequence>MLSTAFAVTVLLSSVSATVHKRNQAPLPPCSYPFTSFVYSGCYQDNDVYNRPLPFTAPIDFNNATIEICAAACKGNNYRYAGLEYYGQCYCGASISALPAPSSDCNLTCNGAPGEICGGFNRMSVYQDPTFPNAADIAVSSDYSSLGCYTEGSNGRSLAYSQNDGQLNNTLMTTELCLDQCGSLGYPFAGTEYSDECYCGVVLGNGTVSAPATDCNMPCSGNSSETCGGPNRLNLYVAKTLESTDPCETPVSYSISSSAPTSTSSSVSSSAPSSTSSSASSSTPSSTSSSVSSSTPSTTTTTSTPCSIPSNTYTPPPITKTCTTSATPAPTSSCLCPTPTAWAGSNAVGGYHLPCVGCNDNSYQRQSYPFKLFNNKNFGQCPVYGKGNVPNACYDSCTTQYNWCMTYANSCKNSRNPPESWSSANGRCRQQYSDCWAAQQWVKDDGRCYSNTPSTSNAWYSWCSSWLSQWL</sequence>
<dbReference type="Pfam" id="PF01822">
    <property type="entry name" value="WSC"/>
    <property type="match status" value="2"/>
</dbReference>
<name>A0A8E2EFT7_9PEZI</name>
<dbReference type="SMART" id="SM00321">
    <property type="entry name" value="WSC"/>
    <property type="match status" value="2"/>
</dbReference>
<feature type="chain" id="PRO_5034531302" evidence="3">
    <location>
        <begin position="18"/>
        <end position="471"/>
    </location>
</feature>
<dbReference type="InterPro" id="IPR051589">
    <property type="entry name" value="Sialate-O-sulfotransferase"/>
</dbReference>
<reference evidence="5 6" key="1">
    <citation type="journal article" date="2016" name="Nat. Commun.">
        <title>Ectomycorrhizal ecology is imprinted in the genome of the dominant symbiotic fungus Cenococcum geophilum.</title>
        <authorList>
            <consortium name="DOE Joint Genome Institute"/>
            <person name="Peter M."/>
            <person name="Kohler A."/>
            <person name="Ohm R.A."/>
            <person name="Kuo A."/>
            <person name="Krutzmann J."/>
            <person name="Morin E."/>
            <person name="Arend M."/>
            <person name="Barry K.W."/>
            <person name="Binder M."/>
            <person name="Choi C."/>
            <person name="Clum A."/>
            <person name="Copeland A."/>
            <person name="Grisel N."/>
            <person name="Haridas S."/>
            <person name="Kipfer T."/>
            <person name="LaButti K."/>
            <person name="Lindquist E."/>
            <person name="Lipzen A."/>
            <person name="Maire R."/>
            <person name="Meier B."/>
            <person name="Mihaltcheva S."/>
            <person name="Molinier V."/>
            <person name="Murat C."/>
            <person name="Poggeler S."/>
            <person name="Quandt C.A."/>
            <person name="Sperisen C."/>
            <person name="Tritt A."/>
            <person name="Tisserant E."/>
            <person name="Crous P.W."/>
            <person name="Henrissat B."/>
            <person name="Nehls U."/>
            <person name="Egli S."/>
            <person name="Spatafora J.W."/>
            <person name="Grigoriev I.V."/>
            <person name="Martin F.M."/>
        </authorList>
    </citation>
    <scope>NUCLEOTIDE SEQUENCE [LARGE SCALE GENOMIC DNA]</scope>
    <source>
        <strain evidence="5 6">CBS 459.81</strain>
    </source>
</reference>
<protein>
    <submittedName>
        <fullName evidence="5">WSC-domain-containing protein</fullName>
    </submittedName>
</protein>
<accession>A0A8E2EFT7</accession>
<keyword evidence="3" id="KW-0732">Signal</keyword>
<evidence type="ECO:0000313" key="6">
    <source>
        <dbReference type="Proteomes" id="UP000250266"/>
    </source>
</evidence>
<dbReference type="OrthoDB" id="2019572at2759"/>
<organism evidence="5 6">
    <name type="scientific">Lepidopterella palustris CBS 459.81</name>
    <dbReference type="NCBI Taxonomy" id="1314670"/>
    <lineage>
        <taxon>Eukaryota</taxon>
        <taxon>Fungi</taxon>
        <taxon>Dikarya</taxon>
        <taxon>Ascomycota</taxon>
        <taxon>Pezizomycotina</taxon>
        <taxon>Dothideomycetes</taxon>
        <taxon>Pleosporomycetidae</taxon>
        <taxon>Mytilinidiales</taxon>
        <taxon>Argynnaceae</taxon>
        <taxon>Lepidopterella</taxon>
    </lineage>
</organism>
<evidence type="ECO:0000313" key="5">
    <source>
        <dbReference type="EMBL" id="OCK83019.1"/>
    </source>
</evidence>
<proteinExistence type="predicted"/>
<dbReference type="PANTHER" id="PTHR45964">
    <property type="entry name" value="WSCD FAMILY MEMBER CG9164"/>
    <property type="match status" value="1"/>
</dbReference>
<feature type="domain" description="WSC" evidence="4">
    <location>
        <begin position="142"/>
        <end position="239"/>
    </location>
</feature>
<evidence type="ECO:0000256" key="3">
    <source>
        <dbReference type="SAM" id="SignalP"/>
    </source>
</evidence>
<gene>
    <name evidence="5" type="ORF">K432DRAFT_291983</name>
</gene>
<feature type="signal peptide" evidence="3">
    <location>
        <begin position="1"/>
        <end position="17"/>
    </location>
</feature>
<feature type="compositionally biased region" description="Low complexity" evidence="2">
    <location>
        <begin position="256"/>
        <end position="310"/>
    </location>
</feature>
<feature type="domain" description="WSC" evidence="4">
    <location>
        <begin position="36"/>
        <end position="129"/>
    </location>
</feature>
<dbReference type="PROSITE" id="PS51212">
    <property type="entry name" value="WSC"/>
    <property type="match status" value="2"/>
</dbReference>
<keyword evidence="6" id="KW-1185">Reference proteome</keyword>
<dbReference type="AlphaFoldDB" id="A0A8E2EFT7"/>
<evidence type="ECO:0000259" key="4">
    <source>
        <dbReference type="PROSITE" id="PS51212"/>
    </source>
</evidence>
<dbReference type="EMBL" id="KV744872">
    <property type="protein sequence ID" value="OCK83019.1"/>
    <property type="molecule type" value="Genomic_DNA"/>
</dbReference>
<evidence type="ECO:0000256" key="1">
    <source>
        <dbReference type="ARBA" id="ARBA00022737"/>
    </source>
</evidence>
<feature type="region of interest" description="Disordered" evidence="2">
    <location>
        <begin position="256"/>
        <end position="312"/>
    </location>
</feature>